<dbReference type="AlphaFoldDB" id="A0A9E5JT12"/>
<comment type="caution">
    <text evidence="2">The sequence shown here is derived from an EMBL/GenBank/DDBJ whole genome shotgun (WGS) entry which is preliminary data.</text>
</comment>
<accession>A0A9E5JT12</accession>
<evidence type="ECO:0000313" key="2">
    <source>
        <dbReference type="EMBL" id="NHO64095.1"/>
    </source>
</evidence>
<evidence type="ECO:0000256" key="1">
    <source>
        <dbReference type="SAM" id="Phobius"/>
    </source>
</evidence>
<reference evidence="2" key="1">
    <citation type="submission" date="2020-03" db="EMBL/GenBank/DDBJ databases">
        <authorList>
            <person name="Guo F."/>
        </authorList>
    </citation>
    <scope>NUCLEOTIDE SEQUENCE</scope>
    <source>
        <strain evidence="2">JCM 30134</strain>
    </source>
</reference>
<feature type="transmembrane region" description="Helical" evidence="1">
    <location>
        <begin position="6"/>
        <end position="28"/>
    </location>
</feature>
<evidence type="ECO:0000313" key="3">
    <source>
        <dbReference type="Proteomes" id="UP000787472"/>
    </source>
</evidence>
<keyword evidence="1" id="KW-0472">Membrane</keyword>
<dbReference type="EMBL" id="JAAONZ010000001">
    <property type="protein sequence ID" value="NHO64095.1"/>
    <property type="molecule type" value="Genomic_DNA"/>
</dbReference>
<keyword evidence="3" id="KW-1185">Reference proteome</keyword>
<evidence type="ECO:0008006" key="4">
    <source>
        <dbReference type="Google" id="ProtNLM"/>
    </source>
</evidence>
<dbReference type="Proteomes" id="UP000787472">
    <property type="component" value="Unassembled WGS sequence"/>
</dbReference>
<keyword evidence="1" id="KW-1133">Transmembrane helix</keyword>
<name>A0A9E5JT12_9GAMM</name>
<organism evidence="2 3">
    <name type="scientific">Pseudomaricurvus hydrocarbonicus</name>
    <dbReference type="NCBI Taxonomy" id="1470433"/>
    <lineage>
        <taxon>Bacteria</taxon>
        <taxon>Pseudomonadati</taxon>
        <taxon>Pseudomonadota</taxon>
        <taxon>Gammaproteobacteria</taxon>
        <taxon>Cellvibrionales</taxon>
        <taxon>Cellvibrionaceae</taxon>
        <taxon>Pseudomaricurvus</taxon>
    </lineage>
</organism>
<gene>
    <name evidence="2" type="ORF">G8770_00860</name>
</gene>
<proteinExistence type="predicted"/>
<dbReference type="RefSeq" id="WP_167180776.1">
    <property type="nucleotide sequence ID" value="NZ_JAAONZ010000001.1"/>
</dbReference>
<sequence length="273" mass="31000">MNSVASSFGALIVGVMVLAFVVSGISIAKRHRRKERQIRGLKWLSSLRSLLSHVQQHRGLCSGYLNGESSLILDIERLQREVSRDLMEIATIDLDIEDNPRWKGITQHWARLAGNFQTLKIESCLSQHNHLIKNVLYLIDDLAQESDLYLLKDNKSKPLHVYWRDLLSAAEYIGQARAIGTGVSAASYCDSVSKIRLNHLCQKIETNTGRLWKESGDSEKQITSVRRLIDCINNELLQDVPSIEPGEFFSLATTAIDSLLEQFDQLVKEQRWQ</sequence>
<keyword evidence="1" id="KW-0812">Transmembrane</keyword>
<protein>
    <recommendedName>
        <fullName evidence="4">Nitrate/nitrite sensing protein domain-containing protein</fullName>
    </recommendedName>
</protein>